<gene>
    <name evidence="2" type="ORF">IU459_12035</name>
</gene>
<feature type="region of interest" description="Disordered" evidence="1">
    <location>
        <begin position="1"/>
        <end position="21"/>
    </location>
</feature>
<organism evidence="2 3">
    <name type="scientific">Nocardia amamiensis</name>
    <dbReference type="NCBI Taxonomy" id="404578"/>
    <lineage>
        <taxon>Bacteria</taxon>
        <taxon>Bacillati</taxon>
        <taxon>Actinomycetota</taxon>
        <taxon>Actinomycetes</taxon>
        <taxon>Mycobacteriales</taxon>
        <taxon>Nocardiaceae</taxon>
        <taxon>Nocardia</taxon>
    </lineage>
</organism>
<name>A0ABS0CPS9_9NOCA</name>
<evidence type="ECO:0000313" key="2">
    <source>
        <dbReference type="EMBL" id="MBF6298271.1"/>
    </source>
</evidence>
<proteinExistence type="predicted"/>
<dbReference type="EMBL" id="JADLQX010000007">
    <property type="protein sequence ID" value="MBF6298271.1"/>
    <property type="molecule type" value="Genomic_DNA"/>
</dbReference>
<sequence>MNTEPVAIGGGGPRTIDAGPAREHLRQHAAGRSYRGLARMTGVDRRVIADVVQGRKDRIVPHVSARLLATPIGSEVSA</sequence>
<evidence type="ECO:0008006" key="4">
    <source>
        <dbReference type="Google" id="ProtNLM"/>
    </source>
</evidence>
<comment type="caution">
    <text evidence="2">The sequence shown here is derived from an EMBL/GenBank/DDBJ whole genome shotgun (WGS) entry which is preliminary data.</text>
</comment>
<evidence type="ECO:0000256" key="1">
    <source>
        <dbReference type="SAM" id="MobiDB-lite"/>
    </source>
</evidence>
<reference evidence="2 3" key="1">
    <citation type="submission" date="2020-10" db="EMBL/GenBank/DDBJ databases">
        <title>Identification of Nocardia species via Next-generation sequencing and recognition of intraspecies genetic diversity.</title>
        <authorList>
            <person name="Li P."/>
            <person name="Li P."/>
            <person name="Lu B."/>
        </authorList>
    </citation>
    <scope>NUCLEOTIDE SEQUENCE [LARGE SCALE GENOMIC DNA]</scope>
    <source>
        <strain evidence="2 3">BJ06-0157</strain>
    </source>
</reference>
<keyword evidence="3" id="KW-1185">Reference proteome</keyword>
<dbReference type="Proteomes" id="UP000702209">
    <property type="component" value="Unassembled WGS sequence"/>
</dbReference>
<evidence type="ECO:0000313" key="3">
    <source>
        <dbReference type="Proteomes" id="UP000702209"/>
    </source>
</evidence>
<accession>A0ABS0CPS9</accession>
<dbReference type="RefSeq" id="WP_195129580.1">
    <property type="nucleotide sequence ID" value="NZ_JADLQX010000007.1"/>
</dbReference>
<protein>
    <recommendedName>
        <fullName evidence="4">HTH cro/C1-type domain-containing protein</fullName>
    </recommendedName>
</protein>